<evidence type="ECO:0000313" key="2">
    <source>
        <dbReference type="Proteomes" id="UP000550729"/>
    </source>
</evidence>
<accession>A0A848KZC2</accession>
<gene>
    <name evidence="1" type="ORF">HH308_06175</name>
</gene>
<dbReference type="RefSeq" id="WP_170193304.1">
    <property type="nucleotide sequence ID" value="NZ_JABBNB010000005.1"/>
</dbReference>
<evidence type="ECO:0000313" key="1">
    <source>
        <dbReference type="EMBL" id="NMO00798.1"/>
    </source>
</evidence>
<reference evidence="1 2" key="1">
    <citation type="submission" date="2020-04" db="EMBL/GenBank/DDBJ databases">
        <title>Gordonia sp. nov. TBRC 11910.</title>
        <authorList>
            <person name="Suriyachadkun C."/>
        </authorList>
    </citation>
    <scope>NUCLEOTIDE SEQUENCE [LARGE SCALE GENOMIC DNA]</scope>
    <source>
        <strain evidence="1 2">TBRC 11910</strain>
    </source>
</reference>
<proteinExistence type="predicted"/>
<dbReference type="Proteomes" id="UP000550729">
    <property type="component" value="Unassembled WGS sequence"/>
</dbReference>
<dbReference type="EMBL" id="JABBNB010000005">
    <property type="protein sequence ID" value="NMO00798.1"/>
    <property type="molecule type" value="Genomic_DNA"/>
</dbReference>
<organism evidence="1 2">
    <name type="scientific">Gordonia asplenii</name>
    <dbReference type="NCBI Taxonomy" id="2725283"/>
    <lineage>
        <taxon>Bacteria</taxon>
        <taxon>Bacillati</taxon>
        <taxon>Actinomycetota</taxon>
        <taxon>Actinomycetes</taxon>
        <taxon>Mycobacteriales</taxon>
        <taxon>Gordoniaceae</taxon>
        <taxon>Gordonia</taxon>
    </lineage>
</organism>
<name>A0A848KZC2_9ACTN</name>
<dbReference type="AlphaFoldDB" id="A0A848KZC2"/>
<sequence length="101" mass="11800">MSEHVYRVVIDAYPTPDGKPFDEQEQYADDYDWPSEWPDEESRWYRGEDGYLAAPTFRGRRFFSLTAAQHRVADMARYGVSAHIDRAAVGDWQHRDAERSA</sequence>
<protein>
    <submittedName>
        <fullName evidence="1">Uncharacterized protein</fullName>
    </submittedName>
</protein>
<keyword evidence="2" id="KW-1185">Reference proteome</keyword>
<comment type="caution">
    <text evidence="1">The sequence shown here is derived from an EMBL/GenBank/DDBJ whole genome shotgun (WGS) entry which is preliminary data.</text>
</comment>